<sequence>MGNDDDDHSDSPDVEKLNIHLSFALVVVSSVASLIMIISYFCQTSRAPRLLLWLFLSNYFWFFTLSLLYAIHVLDKSVLQQEASCTSIATGYFFFLTFSMLWPSVICFDLLQSTREPRWRWDSPAKIERVYLVIVALIAAAATSFIVVTPDLSYCDVTRFEAPGSKASGLAVEFILPVVAFLFNAAVMIFVRRSLTRELPFSVRTRRRRQLHNYVLVWAVCWGPYLVNAIWAYTHPGHAGPTAQVMFLVRNACLYSAGYFDLIVYGLQNAWLKRSLRMACDRCLLTSFVCFLDDVQPSYLKTTKEKVVMFDPSVPDSTPTFTSKDYVLRKRLTKEEKYHLYKVRPDLDFSRPSVDPEDYDEPDHTLLAYDDKSLSGYQEQLRQEMEAQEFGVSRSIHMERGGDGRQRFGTWSGAGSGSMTEPRFERRSRSSTENEATLLSPLLDSITSHFTQGCQENGTGTGAPATEDGGVDEEKGELLVPEDYRELLPTSIGGSAIGTDHRERQQRDSSETETGSSF</sequence>
<feature type="transmembrane region" description="Helical" evidence="6">
    <location>
        <begin position="131"/>
        <end position="150"/>
    </location>
</feature>
<feature type="transmembrane region" description="Helical" evidence="6">
    <location>
        <begin position="50"/>
        <end position="71"/>
    </location>
</feature>
<reference evidence="7" key="1">
    <citation type="submission" date="2021-01" db="EMBL/GenBank/DDBJ databases">
        <authorList>
            <person name="Corre E."/>
            <person name="Pelletier E."/>
            <person name="Niang G."/>
            <person name="Scheremetjew M."/>
            <person name="Finn R."/>
            <person name="Kale V."/>
            <person name="Holt S."/>
            <person name="Cochrane G."/>
            <person name="Meng A."/>
            <person name="Brown T."/>
            <person name="Cohen L."/>
        </authorList>
    </citation>
    <scope>NUCLEOTIDE SEQUENCE</scope>
    <source>
        <strain evidence="7">CCMP1243</strain>
    </source>
</reference>
<evidence type="ECO:0000256" key="5">
    <source>
        <dbReference type="SAM" id="MobiDB-lite"/>
    </source>
</evidence>
<evidence type="ECO:0000256" key="3">
    <source>
        <dbReference type="ARBA" id="ARBA00022989"/>
    </source>
</evidence>
<feature type="transmembrane region" description="Helical" evidence="6">
    <location>
        <begin position="91"/>
        <end position="111"/>
    </location>
</feature>
<dbReference type="PANTHER" id="PTHR23112:SF0">
    <property type="entry name" value="TRANSMEMBRANE PROTEIN 116"/>
    <property type="match status" value="1"/>
</dbReference>
<evidence type="ECO:0000256" key="4">
    <source>
        <dbReference type="ARBA" id="ARBA00023136"/>
    </source>
</evidence>
<dbReference type="SUPFAM" id="SSF81321">
    <property type="entry name" value="Family A G protein-coupled receptor-like"/>
    <property type="match status" value="1"/>
</dbReference>
<feature type="transmembrane region" description="Helical" evidence="6">
    <location>
        <begin position="211"/>
        <end position="233"/>
    </location>
</feature>
<dbReference type="GO" id="GO:0007189">
    <property type="term" value="P:adenylate cyclase-activating G protein-coupled receptor signaling pathway"/>
    <property type="evidence" value="ECO:0007669"/>
    <property type="project" value="TreeGrafter"/>
</dbReference>
<feature type="transmembrane region" description="Helical" evidence="6">
    <location>
        <begin position="170"/>
        <end position="191"/>
    </location>
</feature>
<feature type="compositionally biased region" description="Basic and acidic residues" evidence="5">
    <location>
        <begin position="472"/>
        <end position="486"/>
    </location>
</feature>
<keyword evidence="2 6" id="KW-0812">Transmembrane</keyword>
<evidence type="ECO:0000313" key="7">
    <source>
        <dbReference type="EMBL" id="CAD9710461.1"/>
    </source>
</evidence>
<dbReference type="AlphaFoldDB" id="A0A7S2WVV0"/>
<keyword evidence="3 6" id="KW-1133">Transmembrane helix</keyword>
<dbReference type="GO" id="GO:0004930">
    <property type="term" value="F:G protein-coupled receptor activity"/>
    <property type="evidence" value="ECO:0007669"/>
    <property type="project" value="TreeGrafter"/>
</dbReference>
<feature type="region of interest" description="Disordered" evidence="5">
    <location>
        <begin position="451"/>
        <end position="518"/>
    </location>
</feature>
<evidence type="ECO:0000256" key="2">
    <source>
        <dbReference type="ARBA" id="ARBA00022692"/>
    </source>
</evidence>
<evidence type="ECO:0000256" key="1">
    <source>
        <dbReference type="ARBA" id="ARBA00004141"/>
    </source>
</evidence>
<comment type="subcellular location">
    <subcellularLocation>
        <location evidence="1">Membrane</location>
        <topology evidence="1">Multi-pass membrane protein</topology>
    </subcellularLocation>
</comment>
<gene>
    <name evidence="7" type="ORF">RMAR1173_LOCUS21454</name>
</gene>
<evidence type="ECO:0000256" key="6">
    <source>
        <dbReference type="SAM" id="Phobius"/>
    </source>
</evidence>
<keyword evidence="4 6" id="KW-0472">Membrane</keyword>
<organism evidence="7">
    <name type="scientific">Rhizochromulina marina</name>
    <dbReference type="NCBI Taxonomy" id="1034831"/>
    <lineage>
        <taxon>Eukaryota</taxon>
        <taxon>Sar</taxon>
        <taxon>Stramenopiles</taxon>
        <taxon>Ochrophyta</taxon>
        <taxon>Dictyochophyceae</taxon>
        <taxon>Rhizochromulinales</taxon>
        <taxon>Rhizochromulina</taxon>
    </lineage>
</organism>
<dbReference type="Gene3D" id="1.20.1070.10">
    <property type="entry name" value="Rhodopsin 7-helix transmembrane proteins"/>
    <property type="match status" value="1"/>
</dbReference>
<protein>
    <submittedName>
        <fullName evidence="7">Uncharacterized protein</fullName>
    </submittedName>
</protein>
<dbReference type="PANTHER" id="PTHR23112">
    <property type="entry name" value="G PROTEIN-COUPLED RECEPTOR 157-RELATED"/>
    <property type="match status" value="1"/>
</dbReference>
<feature type="region of interest" description="Disordered" evidence="5">
    <location>
        <begin position="399"/>
        <end position="435"/>
    </location>
</feature>
<feature type="compositionally biased region" description="Basic and acidic residues" evidence="5">
    <location>
        <begin position="422"/>
        <end position="432"/>
    </location>
</feature>
<feature type="transmembrane region" description="Helical" evidence="6">
    <location>
        <begin position="20"/>
        <end position="38"/>
    </location>
</feature>
<dbReference type="GO" id="GO:0005886">
    <property type="term" value="C:plasma membrane"/>
    <property type="evidence" value="ECO:0007669"/>
    <property type="project" value="TreeGrafter"/>
</dbReference>
<proteinExistence type="predicted"/>
<name>A0A7S2WVV0_9STRA</name>
<accession>A0A7S2WVV0</accession>
<dbReference type="EMBL" id="HBHJ01032343">
    <property type="protein sequence ID" value="CAD9710461.1"/>
    <property type="molecule type" value="Transcribed_RNA"/>
</dbReference>
<feature type="transmembrane region" description="Helical" evidence="6">
    <location>
        <begin position="245"/>
        <end position="267"/>
    </location>
</feature>
<feature type="compositionally biased region" description="Basic and acidic residues" evidence="5">
    <location>
        <begin position="499"/>
        <end position="510"/>
    </location>
</feature>